<accession>A0ACC1MP03</accession>
<name>A0ACC1MP03_9HYPO</name>
<gene>
    <name evidence="1" type="ORF">NQ176_g9033</name>
</gene>
<evidence type="ECO:0000313" key="1">
    <source>
        <dbReference type="EMBL" id="KAJ2968742.1"/>
    </source>
</evidence>
<comment type="caution">
    <text evidence="1">The sequence shown here is derived from an EMBL/GenBank/DDBJ whole genome shotgun (WGS) entry which is preliminary data.</text>
</comment>
<organism evidence="1 2">
    <name type="scientific">Zarea fungicola</name>
    <dbReference type="NCBI Taxonomy" id="93591"/>
    <lineage>
        <taxon>Eukaryota</taxon>
        <taxon>Fungi</taxon>
        <taxon>Dikarya</taxon>
        <taxon>Ascomycota</taxon>
        <taxon>Pezizomycotina</taxon>
        <taxon>Sordariomycetes</taxon>
        <taxon>Hypocreomycetidae</taxon>
        <taxon>Hypocreales</taxon>
        <taxon>Cordycipitaceae</taxon>
        <taxon>Zarea</taxon>
    </lineage>
</organism>
<reference evidence="1" key="1">
    <citation type="submission" date="2022-08" db="EMBL/GenBank/DDBJ databases">
        <title>Genome Sequence of Lecanicillium fungicola.</title>
        <authorList>
            <person name="Buettner E."/>
        </authorList>
    </citation>
    <scope>NUCLEOTIDE SEQUENCE</scope>
    <source>
        <strain evidence="1">Babe33</strain>
    </source>
</reference>
<proteinExistence type="predicted"/>
<keyword evidence="2" id="KW-1185">Reference proteome</keyword>
<evidence type="ECO:0000313" key="2">
    <source>
        <dbReference type="Proteomes" id="UP001143910"/>
    </source>
</evidence>
<dbReference type="Proteomes" id="UP001143910">
    <property type="component" value="Unassembled WGS sequence"/>
</dbReference>
<protein>
    <submittedName>
        <fullName evidence="1">Uncharacterized protein</fullName>
    </submittedName>
</protein>
<dbReference type="EMBL" id="JANJQO010001913">
    <property type="protein sequence ID" value="KAJ2968742.1"/>
    <property type="molecule type" value="Genomic_DNA"/>
</dbReference>
<sequence>MGEEETALKAIVRPPCTPTAFLQHVLKHYTYPTTVLICAAKQDFLNATASELRDATPATAAASTATPASRLEQDHEPLPDTEATSDAVPEETLADASDKRSLLKATLAQISTARHIHTVFIPSVAHLRAYLSVFPHAAQTTAPPPPPPAAQIPIPGRSLIVYGFLDVHRDGSEWSAQGIGCSAACIVEAAVRSGCLETILMEPTGWDNANGSGDGGGTDGDAETLTTWGVYQEQIPLLSTTASVRDDGTWGLPCTSAKVILRRWFTFHDS</sequence>